<evidence type="ECO:0000313" key="1">
    <source>
        <dbReference type="EMBL" id="GFJ96558.1"/>
    </source>
</evidence>
<dbReference type="Proteomes" id="UP000482960">
    <property type="component" value="Unassembled WGS sequence"/>
</dbReference>
<reference evidence="1 2" key="2">
    <citation type="submission" date="2020-03" db="EMBL/GenBank/DDBJ databases">
        <authorList>
            <person name="Ichikawa N."/>
            <person name="Kimura A."/>
            <person name="Kitahashi Y."/>
            <person name="Uohara A."/>
        </authorList>
    </citation>
    <scope>NUCLEOTIDE SEQUENCE [LARGE SCALE GENOMIC DNA]</scope>
    <source>
        <strain evidence="1 2">NBRC 108638</strain>
    </source>
</reference>
<organism evidence="1 2">
    <name type="scientific">Phytohabitans rumicis</name>
    <dbReference type="NCBI Taxonomy" id="1076125"/>
    <lineage>
        <taxon>Bacteria</taxon>
        <taxon>Bacillati</taxon>
        <taxon>Actinomycetota</taxon>
        <taxon>Actinomycetes</taxon>
        <taxon>Micromonosporales</taxon>
        <taxon>Micromonosporaceae</taxon>
    </lineage>
</organism>
<reference evidence="1 2" key="1">
    <citation type="submission" date="2020-03" db="EMBL/GenBank/DDBJ databases">
        <title>Whole genome shotgun sequence of Phytohabitans rumicis NBRC 108638.</title>
        <authorList>
            <person name="Komaki H."/>
            <person name="Tamura T."/>
        </authorList>
    </citation>
    <scope>NUCLEOTIDE SEQUENCE [LARGE SCALE GENOMIC DNA]</scope>
    <source>
        <strain evidence="1 2">NBRC 108638</strain>
    </source>
</reference>
<protein>
    <submittedName>
        <fullName evidence="1">Uncharacterized protein</fullName>
    </submittedName>
</protein>
<comment type="caution">
    <text evidence="1">The sequence shown here is derived from an EMBL/GenBank/DDBJ whole genome shotgun (WGS) entry which is preliminary data.</text>
</comment>
<sequence>MFTLRIVCWSKPPGIEMDSGVNSNALAMLCSPAAEAVGSRAAWKSDTIRISAMIPGSCLRSQPTFWAMS</sequence>
<name>A0A6V8LNW1_9ACTN</name>
<evidence type="ECO:0000313" key="2">
    <source>
        <dbReference type="Proteomes" id="UP000482960"/>
    </source>
</evidence>
<gene>
    <name evidence="1" type="ORF">Prum_102000</name>
</gene>
<accession>A0A6V8LNW1</accession>
<proteinExistence type="predicted"/>
<keyword evidence="2" id="KW-1185">Reference proteome</keyword>
<dbReference type="EMBL" id="BLPG01000002">
    <property type="protein sequence ID" value="GFJ96558.1"/>
    <property type="molecule type" value="Genomic_DNA"/>
</dbReference>
<dbReference type="AlphaFoldDB" id="A0A6V8LNW1"/>